<organism evidence="25">
    <name type="scientific">Cyprideis torosa</name>
    <dbReference type="NCBI Taxonomy" id="163714"/>
    <lineage>
        <taxon>Eukaryota</taxon>
        <taxon>Metazoa</taxon>
        <taxon>Ecdysozoa</taxon>
        <taxon>Arthropoda</taxon>
        <taxon>Crustacea</taxon>
        <taxon>Oligostraca</taxon>
        <taxon>Ostracoda</taxon>
        <taxon>Podocopa</taxon>
        <taxon>Podocopida</taxon>
        <taxon>Cytherocopina</taxon>
        <taxon>Cytheroidea</taxon>
        <taxon>Cytherideidae</taxon>
        <taxon>Cyprideis</taxon>
    </lineage>
</organism>
<evidence type="ECO:0000259" key="24">
    <source>
        <dbReference type="Pfam" id="PF03061"/>
    </source>
</evidence>
<evidence type="ECO:0000256" key="11">
    <source>
        <dbReference type="ARBA" id="ARBA00023212"/>
    </source>
</evidence>
<comment type="catalytic activity">
    <reaction evidence="13">
        <text>octanoyl-CoA + H2O = octanoate + CoA + H(+)</text>
        <dbReference type="Rhea" id="RHEA:30143"/>
        <dbReference type="ChEBI" id="CHEBI:15377"/>
        <dbReference type="ChEBI" id="CHEBI:15378"/>
        <dbReference type="ChEBI" id="CHEBI:25646"/>
        <dbReference type="ChEBI" id="CHEBI:57287"/>
        <dbReference type="ChEBI" id="CHEBI:57386"/>
    </reaction>
    <physiologicalReaction direction="left-to-right" evidence="13">
        <dbReference type="Rhea" id="RHEA:30144"/>
    </physiologicalReaction>
</comment>
<evidence type="ECO:0000256" key="20">
    <source>
        <dbReference type="ARBA" id="ARBA00067273"/>
    </source>
</evidence>
<dbReference type="GO" id="GO:0005819">
    <property type="term" value="C:spindle"/>
    <property type="evidence" value="ECO:0007669"/>
    <property type="project" value="UniProtKB-SubCell"/>
</dbReference>
<comment type="catalytic activity">
    <reaction evidence="15">
        <text>dodecanoyl-CoA + H2O = dodecanoate + CoA + H(+)</text>
        <dbReference type="Rhea" id="RHEA:30135"/>
        <dbReference type="ChEBI" id="CHEBI:15377"/>
        <dbReference type="ChEBI" id="CHEBI:15378"/>
        <dbReference type="ChEBI" id="CHEBI:18262"/>
        <dbReference type="ChEBI" id="CHEBI:57287"/>
        <dbReference type="ChEBI" id="CHEBI:57375"/>
    </reaction>
    <physiologicalReaction direction="left-to-right" evidence="15">
        <dbReference type="Rhea" id="RHEA:30136"/>
    </physiologicalReaction>
</comment>
<dbReference type="PANTHER" id="PTHR21660">
    <property type="entry name" value="THIOESTERASE SUPERFAMILY MEMBER-RELATED"/>
    <property type="match status" value="1"/>
</dbReference>
<dbReference type="GO" id="GO:0005634">
    <property type="term" value="C:nucleus"/>
    <property type="evidence" value="ECO:0007669"/>
    <property type="project" value="UniProtKB-SubCell"/>
</dbReference>
<dbReference type="EMBL" id="OB660645">
    <property type="protein sequence ID" value="CAD7225720.1"/>
    <property type="molecule type" value="Genomic_DNA"/>
</dbReference>
<dbReference type="PANTHER" id="PTHR21660:SF1">
    <property type="entry name" value="ACYL-COENZYME A THIOESTERASE 13"/>
    <property type="match status" value="1"/>
</dbReference>
<dbReference type="AlphaFoldDB" id="A0A7R8ZLA8"/>
<keyword evidence="9" id="KW-0443">Lipid metabolism</keyword>
<evidence type="ECO:0000256" key="10">
    <source>
        <dbReference type="ARBA" id="ARBA00023128"/>
    </source>
</evidence>
<evidence type="ECO:0000256" key="22">
    <source>
        <dbReference type="ARBA" id="ARBA00081533"/>
    </source>
</evidence>
<evidence type="ECO:0000256" key="3">
    <source>
        <dbReference type="ARBA" id="ARBA00004186"/>
    </source>
</evidence>
<comment type="subcellular location">
    <subcellularLocation>
        <location evidence="3">Cytoplasm</location>
        <location evidence="3">Cytoskeleton</location>
        <location evidence="3">Spindle</location>
    </subcellularLocation>
    <subcellularLocation>
        <location evidence="4">Cytoplasm</location>
        <location evidence="4">Cytosol</location>
    </subcellularLocation>
    <subcellularLocation>
        <location evidence="2">Mitochondrion</location>
    </subcellularLocation>
    <subcellularLocation>
        <location evidence="1">Nucleus</location>
    </subcellularLocation>
</comment>
<dbReference type="NCBIfam" id="TIGR00369">
    <property type="entry name" value="unchar_dom_1"/>
    <property type="match status" value="1"/>
</dbReference>
<dbReference type="GO" id="GO:0005739">
    <property type="term" value="C:mitochondrion"/>
    <property type="evidence" value="ECO:0007669"/>
    <property type="project" value="UniProtKB-SubCell"/>
</dbReference>
<evidence type="ECO:0000313" key="25">
    <source>
        <dbReference type="EMBL" id="CAD7225720.1"/>
    </source>
</evidence>
<dbReference type="CDD" id="cd03443">
    <property type="entry name" value="PaaI_thioesterase"/>
    <property type="match status" value="1"/>
</dbReference>
<feature type="domain" description="Thioesterase" evidence="24">
    <location>
        <begin position="54"/>
        <end position="130"/>
    </location>
</feature>
<dbReference type="FunFam" id="3.10.129.10:FF:000021">
    <property type="entry name" value="Acyl-coenzyme A thioesterase 13"/>
    <property type="match status" value="1"/>
</dbReference>
<accession>A0A7R8ZLA8</accession>
<evidence type="ECO:0000256" key="16">
    <source>
        <dbReference type="ARBA" id="ARBA00050199"/>
    </source>
</evidence>
<evidence type="ECO:0000256" key="15">
    <source>
        <dbReference type="ARBA" id="ARBA00048074"/>
    </source>
</evidence>
<evidence type="ECO:0000256" key="4">
    <source>
        <dbReference type="ARBA" id="ARBA00004514"/>
    </source>
</evidence>
<dbReference type="SUPFAM" id="SSF54637">
    <property type="entry name" value="Thioesterase/thiol ester dehydrase-isomerase"/>
    <property type="match status" value="1"/>
</dbReference>
<dbReference type="InterPro" id="IPR006683">
    <property type="entry name" value="Thioestr_dom"/>
</dbReference>
<dbReference type="InterPro" id="IPR003736">
    <property type="entry name" value="PAAI_dom"/>
</dbReference>
<protein>
    <recommendedName>
        <fullName evidence="20">Acyl-coenzyme A thioesterase 13</fullName>
    </recommendedName>
    <alternativeName>
        <fullName evidence="22">Hotdog-fold thioesterase superfamily member 2</fullName>
    </alternativeName>
    <alternativeName>
        <fullName evidence="21">Palmitoyl-CoA hydrolase</fullName>
    </alternativeName>
    <alternativeName>
        <fullName evidence="23">Thioesterase superfamily member 2</fullName>
    </alternativeName>
</protein>
<comment type="catalytic activity">
    <reaction evidence="14">
        <text>decanoyl-CoA + H2O = decanoate + CoA + H(+)</text>
        <dbReference type="Rhea" id="RHEA:40059"/>
        <dbReference type="ChEBI" id="CHEBI:15377"/>
        <dbReference type="ChEBI" id="CHEBI:15378"/>
        <dbReference type="ChEBI" id="CHEBI:27689"/>
        <dbReference type="ChEBI" id="CHEBI:57287"/>
        <dbReference type="ChEBI" id="CHEBI:61430"/>
    </reaction>
    <physiologicalReaction direction="left-to-right" evidence="14">
        <dbReference type="Rhea" id="RHEA:40060"/>
    </physiologicalReaction>
</comment>
<comment type="subunit">
    <text evidence="19">Homotetramer. Interacts with PCTP.</text>
</comment>
<comment type="function">
    <text evidence="18">Catalyzes the hydrolysis of acyl-CoAs into free fatty acids and coenzyme A (CoASH), regulating their respective intracellular levels. Has acyl-CoA thioesterase activity towards medium (C12) and long-chain (C18) fatty acyl-CoA substrates. Can also hydrolyze 3-hydroxyphenylacetyl-CoA and 3,4-dihydroxyphenylacetyl-CoA (in vitro). May play a role in controlling adaptive thermogenesis.</text>
</comment>
<evidence type="ECO:0000256" key="5">
    <source>
        <dbReference type="ARBA" id="ARBA00008324"/>
    </source>
</evidence>
<dbReference type="GO" id="GO:0047617">
    <property type="term" value="F:fatty acyl-CoA hydrolase activity"/>
    <property type="evidence" value="ECO:0007669"/>
    <property type="project" value="InterPro"/>
</dbReference>
<evidence type="ECO:0000256" key="8">
    <source>
        <dbReference type="ARBA" id="ARBA00022990"/>
    </source>
</evidence>
<dbReference type="Pfam" id="PF03061">
    <property type="entry name" value="4HBT"/>
    <property type="match status" value="1"/>
</dbReference>
<keyword evidence="7" id="KW-0378">Hydrolase</keyword>
<dbReference type="Gene3D" id="3.10.129.10">
    <property type="entry name" value="Hotdog Thioesterase"/>
    <property type="match status" value="1"/>
</dbReference>
<evidence type="ECO:0000256" key="6">
    <source>
        <dbReference type="ARBA" id="ARBA00022490"/>
    </source>
</evidence>
<evidence type="ECO:0000256" key="23">
    <source>
        <dbReference type="ARBA" id="ARBA00083956"/>
    </source>
</evidence>
<evidence type="ECO:0000256" key="18">
    <source>
        <dbReference type="ARBA" id="ARBA00058205"/>
    </source>
</evidence>
<keyword evidence="12" id="KW-0539">Nucleus</keyword>
<keyword evidence="6" id="KW-0963">Cytoplasm</keyword>
<evidence type="ECO:0000256" key="12">
    <source>
        <dbReference type="ARBA" id="ARBA00023242"/>
    </source>
</evidence>
<comment type="similarity">
    <text evidence="5">Belongs to the thioesterase PaaI family.</text>
</comment>
<dbReference type="GO" id="GO:0005829">
    <property type="term" value="C:cytosol"/>
    <property type="evidence" value="ECO:0007669"/>
    <property type="project" value="UniProtKB-SubCell"/>
</dbReference>
<name>A0A7R8ZLA8_9CRUS</name>
<keyword evidence="8" id="KW-0007">Acetylation</keyword>
<evidence type="ECO:0000256" key="2">
    <source>
        <dbReference type="ARBA" id="ARBA00004173"/>
    </source>
</evidence>
<evidence type="ECO:0000256" key="13">
    <source>
        <dbReference type="ARBA" id="ARBA00047588"/>
    </source>
</evidence>
<keyword evidence="10" id="KW-0496">Mitochondrion</keyword>
<evidence type="ECO:0000256" key="14">
    <source>
        <dbReference type="ARBA" id="ARBA00047969"/>
    </source>
</evidence>
<dbReference type="GO" id="GO:0006629">
    <property type="term" value="P:lipid metabolic process"/>
    <property type="evidence" value="ECO:0007669"/>
    <property type="project" value="UniProtKB-KW"/>
</dbReference>
<evidence type="ECO:0000256" key="17">
    <source>
        <dbReference type="ARBA" id="ARBA00052976"/>
    </source>
</evidence>
<comment type="catalytic activity">
    <reaction evidence="16">
        <text>hexanoyl-CoA + H2O = hexanoate + CoA + H(+)</text>
        <dbReference type="Rhea" id="RHEA:40115"/>
        <dbReference type="ChEBI" id="CHEBI:15377"/>
        <dbReference type="ChEBI" id="CHEBI:15378"/>
        <dbReference type="ChEBI" id="CHEBI:17120"/>
        <dbReference type="ChEBI" id="CHEBI:57287"/>
        <dbReference type="ChEBI" id="CHEBI:62620"/>
    </reaction>
    <physiologicalReaction direction="left-to-right" evidence="16">
        <dbReference type="Rhea" id="RHEA:40116"/>
    </physiologicalReaction>
</comment>
<proteinExistence type="inferred from homology"/>
<keyword evidence="11" id="KW-0206">Cytoskeleton</keyword>
<sequence length="144" mass="15166">MCGGRGVVYAKNLFKAVSSMRTFDRFMGDVKVLSAGEGNITAELKINEKLLNGGGTLHGGAIATAIDSISTIGLMTVGEEAIPGVSVDLHVSYLSSVQEGDTVVLQSRLKKMGKTLAFLDVDVLDAETHKIIARGSHTKFVGGR</sequence>
<gene>
    <name evidence="25" type="ORF">CTOB1V02_LOCUS3652</name>
</gene>
<evidence type="ECO:0000256" key="7">
    <source>
        <dbReference type="ARBA" id="ARBA00022801"/>
    </source>
</evidence>
<evidence type="ECO:0000256" key="1">
    <source>
        <dbReference type="ARBA" id="ARBA00004123"/>
    </source>
</evidence>
<dbReference type="InterPro" id="IPR039298">
    <property type="entry name" value="ACOT13"/>
</dbReference>
<evidence type="ECO:0000256" key="9">
    <source>
        <dbReference type="ARBA" id="ARBA00023098"/>
    </source>
</evidence>
<evidence type="ECO:0000256" key="19">
    <source>
        <dbReference type="ARBA" id="ARBA00064709"/>
    </source>
</evidence>
<reference evidence="25" key="1">
    <citation type="submission" date="2020-11" db="EMBL/GenBank/DDBJ databases">
        <authorList>
            <person name="Tran Van P."/>
        </authorList>
    </citation>
    <scope>NUCLEOTIDE SEQUENCE</scope>
</reference>
<dbReference type="OrthoDB" id="46529at2759"/>
<comment type="catalytic activity">
    <reaction evidence="17">
        <text>a fatty acyl-CoA + H2O = a fatty acid + CoA + H(+)</text>
        <dbReference type="Rhea" id="RHEA:16781"/>
        <dbReference type="ChEBI" id="CHEBI:15377"/>
        <dbReference type="ChEBI" id="CHEBI:15378"/>
        <dbReference type="ChEBI" id="CHEBI:28868"/>
        <dbReference type="ChEBI" id="CHEBI:57287"/>
        <dbReference type="ChEBI" id="CHEBI:77636"/>
    </reaction>
    <physiologicalReaction direction="left-to-right" evidence="17">
        <dbReference type="Rhea" id="RHEA:16782"/>
    </physiologicalReaction>
</comment>
<dbReference type="InterPro" id="IPR029069">
    <property type="entry name" value="HotDog_dom_sf"/>
</dbReference>
<evidence type="ECO:0000256" key="21">
    <source>
        <dbReference type="ARBA" id="ARBA00075657"/>
    </source>
</evidence>